<dbReference type="PANTHER" id="PTHR38591">
    <property type="entry name" value="HYDROLASE"/>
    <property type="match status" value="1"/>
</dbReference>
<comment type="caution">
    <text evidence="3">The sequence shown here is derived from an EMBL/GenBank/DDBJ whole genome shotgun (WGS) entry which is preliminary data.</text>
</comment>
<dbReference type="Pfam" id="PF17186">
    <property type="entry name" value="Lipocalin_9"/>
    <property type="match status" value="1"/>
</dbReference>
<gene>
    <name evidence="3" type="primary">attH</name>
    <name evidence="3" type="ORF">MTCD1_02480</name>
</gene>
<feature type="chain" id="PRO_5045081390" evidence="1">
    <location>
        <begin position="34"/>
        <end position="393"/>
    </location>
</feature>
<name>A0ABQ0MWU9_9GAMM</name>
<dbReference type="RefSeq" id="WP_057179376.1">
    <property type="nucleotide sequence ID" value="NZ_BDQM01000020.1"/>
</dbReference>
<sequence>MIIFCLRHCLKYYLKPLLILLASGLLITGCNEAEEKKRQPLKYLTDADGKFASPSRDNQILFPQAHAPKKAYRQEWWYLTTTLTTEHGQSLASQWTLFRRAVGDKHWYFAHAALADAQSHNTAYRHGREELGNVNISAEPFNASIDDWQWQSTASLLPARLVYGSAVGSITSAVTVAAVDRAINAPITKKGIVTKTENHWQVELKLTTTVEFFLQGENGFSIKHPNLNIASHYYSQPFIEVTGKVYWQGNWQKVTGQAWFEREWSSQPLGPDQQGWDWFALRLNDNTALMVFRARSDQQDYLYASIMTRNGDIRSIASNEISLTSHDNKLTSNSPYPQSFSLLIAKENIDIKVTVVNEQQIMRFGIEYFEGMVTFSGSHQGQGFVEMTGYSNK</sequence>
<keyword evidence="4" id="KW-1185">Reference proteome</keyword>
<dbReference type="InterPro" id="IPR023374">
    <property type="entry name" value="AttH-like_dom_sf"/>
</dbReference>
<keyword evidence="1" id="KW-0732">Signal</keyword>
<evidence type="ECO:0000313" key="3">
    <source>
        <dbReference type="EMBL" id="GAW96857.1"/>
    </source>
</evidence>
<dbReference type="PANTHER" id="PTHR38591:SF1">
    <property type="entry name" value="BLL1000 PROTEIN"/>
    <property type="match status" value="1"/>
</dbReference>
<dbReference type="InterPro" id="IPR010791">
    <property type="entry name" value="AttH_dom"/>
</dbReference>
<dbReference type="Pfam" id="PF07143">
    <property type="entry name" value="CrtC"/>
    <property type="match status" value="1"/>
</dbReference>
<evidence type="ECO:0000259" key="2">
    <source>
        <dbReference type="Pfam" id="PF07143"/>
    </source>
</evidence>
<feature type="domain" description="AttH" evidence="2">
    <location>
        <begin position="75"/>
        <end position="266"/>
    </location>
</feature>
<proteinExistence type="predicted"/>
<organism evidence="3 4">
    <name type="scientific">Colwellia marinimaniae</name>
    <dbReference type="NCBI Taxonomy" id="1513592"/>
    <lineage>
        <taxon>Bacteria</taxon>
        <taxon>Pseudomonadati</taxon>
        <taxon>Pseudomonadota</taxon>
        <taxon>Gammaproteobacteria</taxon>
        <taxon>Alteromonadales</taxon>
        <taxon>Colwelliaceae</taxon>
        <taxon>Colwellia</taxon>
    </lineage>
</organism>
<dbReference type="Gene3D" id="2.40.370.10">
    <property type="entry name" value="AttH-like domain"/>
    <property type="match status" value="2"/>
</dbReference>
<accession>A0ABQ0MWU9</accession>
<reference evidence="3 4" key="1">
    <citation type="submission" date="2017-06" db="EMBL/GenBank/DDBJ databases">
        <title>Whole Genome Sequences of Colwellia marinimaniae MTCD1.</title>
        <authorList>
            <person name="Kusumoto H."/>
            <person name="Inoue M."/>
            <person name="Tanikawa K."/>
            <person name="Maeji H."/>
            <person name="Cameron J.H."/>
            <person name="Bartlett D.H."/>
        </authorList>
    </citation>
    <scope>NUCLEOTIDE SEQUENCE [LARGE SCALE GENOMIC DNA]</scope>
    <source>
        <strain evidence="3 4">MTCD1</strain>
    </source>
</reference>
<dbReference type="PROSITE" id="PS51257">
    <property type="entry name" value="PROKAR_LIPOPROTEIN"/>
    <property type="match status" value="1"/>
</dbReference>
<protein>
    <submittedName>
        <fullName evidence="3">Iron ABC transporter permease</fullName>
    </submittedName>
</protein>
<dbReference type="SUPFAM" id="SSF159245">
    <property type="entry name" value="AttH-like"/>
    <property type="match status" value="1"/>
</dbReference>
<dbReference type="EMBL" id="BDQM01000020">
    <property type="protein sequence ID" value="GAW96857.1"/>
    <property type="molecule type" value="Genomic_DNA"/>
</dbReference>
<dbReference type="Proteomes" id="UP000197068">
    <property type="component" value="Unassembled WGS sequence"/>
</dbReference>
<feature type="signal peptide" evidence="1">
    <location>
        <begin position="1"/>
        <end position="33"/>
    </location>
</feature>
<evidence type="ECO:0000256" key="1">
    <source>
        <dbReference type="SAM" id="SignalP"/>
    </source>
</evidence>
<evidence type="ECO:0000313" key="4">
    <source>
        <dbReference type="Proteomes" id="UP000197068"/>
    </source>
</evidence>